<dbReference type="PANTHER" id="PTHR12684">
    <property type="entry name" value="PUTATIVE PHOSPHOTRANSFERASE"/>
    <property type="match status" value="1"/>
</dbReference>
<dbReference type="InterPro" id="IPR042080">
    <property type="entry name" value="RNA_2'-PTrans_N"/>
</dbReference>
<keyword evidence="3 5" id="KW-0520">NAD</keyword>
<sequence length="179" mass="20729">MDLDKLSKELSYALRHAPHEYELELDENGWVDVQQLLEALREAKRWREVKEEHLFQMIEASAKKRHEISGGKIRALYGHSVPQKISKEKKQPPEVLYHGTATRFVSSIMESGLLPKGRQYVHLSEDTETALQVGKRRDEKPVLLKIHAKKAWEEGTAFYFGNEKVWLADEISAKYITIC</sequence>
<dbReference type="InterPro" id="IPR042081">
    <property type="entry name" value="RNA_2'-PTrans_C"/>
</dbReference>
<comment type="similarity">
    <text evidence="1 5">Belongs to the KptA/TPT1 family.</text>
</comment>
<protein>
    <recommendedName>
        <fullName evidence="5">Probable RNA 2'-phosphotransferase</fullName>
        <ecNumber evidence="5">2.7.1.-</ecNumber>
    </recommendedName>
</protein>
<dbReference type="GO" id="GO:0000215">
    <property type="term" value="F:tRNA 2'-phosphotransferase activity"/>
    <property type="evidence" value="ECO:0007669"/>
    <property type="project" value="TreeGrafter"/>
</dbReference>
<dbReference type="Pfam" id="PF01885">
    <property type="entry name" value="PTS_2-RNA"/>
    <property type="match status" value="1"/>
</dbReference>
<organism evidence="6 7">
    <name type="scientific">Brevibacillus parabrevis</name>
    <dbReference type="NCBI Taxonomy" id="54914"/>
    <lineage>
        <taxon>Bacteria</taxon>
        <taxon>Bacillati</taxon>
        <taxon>Bacillota</taxon>
        <taxon>Bacilli</taxon>
        <taxon>Bacillales</taxon>
        <taxon>Paenibacillaceae</taxon>
        <taxon>Brevibacillus</taxon>
    </lineage>
</organism>
<evidence type="ECO:0000313" key="7">
    <source>
        <dbReference type="Proteomes" id="UP000316882"/>
    </source>
</evidence>
<dbReference type="Gene3D" id="1.10.10.970">
    <property type="entry name" value="RNA 2'-phosphotransferase, Tpt1/KptA family, N-terminal domain"/>
    <property type="match status" value="1"/>
</dbReference>
<dbReference type="GeneID" id="87614907"/>
<dbReference type="AlphaFoldDB" id="A0A4Y3P7R2"/>
<evidence type="ECO:0000256" key="5">
    <source>
        <dbReference type="HAMAP-Rule" id="MF_00299"/>
    </source>
</evidence>
<keyword evidence="2 5" id="KW-0808">Transferase</keyword>
<evidence type="ECO:0000256" key="4">
    <source>
        <dbReference type="ARBA" id="ARBA00025212"/>
    </source>
</evidence>
<dbReference type="HAMAP" id="MF_00299">
    <property type="entry name" value="KptA"/>
    <property type="match status" value="1"/>
</dbReference>
<evidence type="ECO:0000256" key="3">
    <source>
        <dbReference type="ARBA" id="ARBA00023027"/>
    </source>
</evidence>
<dbReference type="GO" id="GO:0003950">
    <property type="term" value="F:NAD+ poly-ADP-ribosyltransferase activity"/>
    <property type="evidence" value="ECO:0007669"/>
    <property type="project" value="InterPro"/>
</dbReference>
<dbReference type="EMBL" id="BJMH01000001">
    <property type="protein sequence ID" value="GEB30422.1"/>
    <property type="molecule type" value="Genomic_DNA"/>
</dbReference>
<dbReference type="Gene3D" id="3.20.170.30">
    <property type="match status" value="1"/>
</dbReference>
<evidence type="ECO:0000256" key="1">
    <source>
        <dbReference type="ARBA" id="ARBA00009836"/>
    </source>
</evidence>
<dbReference type="STRING" id="54914.AV540_12885"/>
<evidence type="ECO:0000313" key="6">
    <source>
        <dbReference type="EMBL" id="GEB30422.1"/>
    </source>
</evidence>
<dbReference type="InterPro" id="IPR002745">
    <property type="entry name" value="Ptrans_KptA/Tpt1"/>
</dbReference>
<accession>A0A4Y3P7R2</accession>
<name>A0A4Y3P7R2_BREPA</name>
<keyword evidence="7" id="KW-1185">Reference proteome</keyword>
<dbReference type="SUPFAM" id="SSF56399">
    <property type="entry name" value="ADP-ribosylation"/>
    <property type="match status" value="1"/>
</dbReference>
<evidence type="ECO:0000256" key="2">
    <source>
        <dbReference type="ARBA" id="ARBA00022679"/>
    </source>
</evidence>
<dbReference type="Proteomes" id="UP000316882">
    <property type="component" value="Unassembled WGS sequence"/>
</dbReference>
<dbReference type="EC" id="2.7.1.-" evidence="5"/>
<dbReference type="InterPro" id="IPR022928">
    <property type="entry name" value="RNA_2'-PTrans_KptA"/>
</dbReference>
<comment type="function">
    <text evidence="4 5">Removes the 2'-phosphate from RNA via an intermediate in which the phosphate is ADP-ribosylated by NAD followed by a presumed transesterification to release the RNA and generate ADP-ribose 1''-2''-cyclic phosphate (APPR&gt;P). May function as an ADP-ribosylase.</text>
</comment>
<gene>
    <name evidence="5 6" type="primary">kptA</name>
    <name evidence="6" type="ORF">BPA01_00020</name>
</gene>
<comment type="caution">
    <text evidence="6">The sequence shown here is derived from an EMBL/GenBank/DDBJ whole genome shotgun (WGS) entry which is preliminary data.</text>
</comment>
<proteinExistence type="inferred from homology"/>
<dbReference type="RefSeq" id="WP_122962727.1">
    <property type="nucleotide sequence ID" value="NZ_BJMH01000001.1"/>
</dbReference>
<reference evidence="6 7" key="1">
    <citation type="submission" date="2019-06" db="EMBL/GenBank/DDBJ databases">
        <title>Whole genome shotgun sequence of Brevibacillus parabrevis NBRC 12334.</title>
        <authorList>
            <person name="Hosoyama A."/>
            <person name="Uohara A."/>
            <person name="Ohji S."/>
            <person name="Ichikawa N."/>
        </authorList>
    </citation>
    <scope>NUCLEOTIDE SEQUENCE [LARGE SCALE GENOMIC DNA]</scope>
    <source>
        <strain evidence="6 7">NBRC 12334</strain>
    </source>
</reference>
<dbReference type="GO" id="GO:0006388">
    <property type="term" value="P:tRNA splicing, via endonucleolytic cleavage and ligation"/>
    <property type="evidence" value="ECO:0007669"/>
    <property type="project" value="UniProtKB-UniRule"/>
</dbReference>
<dbReference type="PANTHER" id="PTHR12684:SF2">
    <property type="entry name" value="TRNA 2'-PHOSPHOTRANSFERASE 1"/>
    <property type="match status" value="1"/>
</dbReference>